<keyword evidence="1 2" id="KW-0597">Phosphoprotein</keyword>
<organism evidence="4 5">
    <name type="scientific">Mangrovibacterium diazotrophicum</name>
    <dbReference type="NCBI Taxonomy" id="1261403"/>
    <lineage>
        <taxon>Bacteria</taxon>
        <taxon>Pseudomonadati</taxon>
        <taxon>Bacteroidota</taxon>
        <taxon>Bacteroidia</taxon>
        <taxon>Marinilabiliales</taxon>
        <taxon>Prolixibacteraceae</taxon>
        <taxon>Mangrovibacterium</taxon>
    </lineage>
</organism>
<evidence type="ECO:0000256" key="1">
    <source>
        <dbReference type="ARBA" id="ARBA00022553"/>
    </source>
</evidence>
<dbReference type="InterPro" id="IPR011006">
    <property type="entry name" value="CheY-like_superfamily"/>
</dbReference>
<name>A0A419W518_9BACT</name>
<dbReference type="RefSeq" id="WP_120271943.1">
    <property type="nucleotide sequence ID" value="NZ_RAPN01000001.1"/>
</dbReference>
<reference evidence="4 5" key="1">
    <citation type="submission" date="2018-09" db="EMBL/GenBank/DDBJ databases">
        <title>Genomic Encyclopedia of Archaeal and Bacterial Type Strains, Phase II (KMG-II): from individual species to whole genera.</title>
        <authorList>
            <person name="Goeker M."/>
        </authorList>
    </citation>
    <scope>NUCLEOTIDE SEQUENCE [LARGE SCALE GENOMIC DNA]</scope>
    <source>
        <strain evidence="4 5">DSM 27148</strain>
    </source>
</reference>
<dbReference type="PANTHER" id="PTHR44591:SF3">
    <property type="entry name" value="RESPONSE REGULATORY DOMAIN-CONTAINING PROTEIN"/>
    <property type="match status" value="1"/>
</dbReference>
<gene>
    <name evidence="4" type="ORF">BC643_0883</name>
</gene>
<dbReference type="InterPro" id="IPR001789">
    <property type="entry name" value="Sig_transdc_resp-reg_receiver"/>
</dbReference>
<dbReference type="EMBL" id="RAPN01000001">
    <property type="protein sequence ID" value="RKD90543.1"/>
    <property type="molecule type" value="Genomic_DNA"/>
</dbReference>
<dbReference type="Gene3D" id="3.40.50.2300">
    <property type="match status" value="1"/>
</dbReference>
<dbReference type="SMART" id="SM00448">
    <property type="entry name" value="REC"/>
    <property type="match status" value="1"/>
</dbReference>
<feature type="domain" description="Response regulatory" evidence="3">
    <location>
        <begin position="3"/>
        <end position="116"/>
    </location>
</feature>
<evidence type="ECO:0000313" key="4">
    <source>
        <dbReference type="EMBL" id="RKD90543.1"/>
    </source>
</evidence>
<dbReference type="GO" id="GO:0000160">
    <property type="term" value="P:phosphorelay signal transduction system"/>
    <property type="evidence" value="ECO:0007669"/>
    <property type="project" value="InterPro"/>
</dbReference>
<evidence type="ECO:0000259" key="3">
    <source>
        <dbReference type="PROSITE" id="PS50110"/>
    </source>
</evidence>
<dbReference type="OrthoDB" id="1490554at2"/>
<dbReference type="InterPro" id="IPR050595">
    <property type="entry name" value="Bact_response_regulator"/>
</dbReference>
<dbReference type="Proteomes" id="UP000283387">
    <property type="component" value="Unassembled WGS sequence"/>
</dbReference>
<comment type="caution">
    <text evidence="4">The sequence shown here is derived from an EMBL/GenBank/DDBJ whole genome shotgun (WGS) entry which is preliminary data.</text>
</comment>
<proteinExistence type="predicted"/>
<keyword evidence="5" id="KW-1185">Reference proteome</keyword>
<accession>A0A419W518</accession>
<feature type="modified residue" description="4-aspartylphosphate" evidence="2">
    <location>
        <position position="55"/>
    </location>
</feature>
<dbReference type="PROSITE" id="PS50110">
    <property type="entry name" value="RESPONSE_REGULATORY"/>
    <property type="match status" value="1"/>
</dbReference>
<dbReference type="AlphaFoldDB" id="A0A419W518"/>
<protein>
    <submittedName>
        <fullName evidence="4">Response regulator receiver domain-containing protein</fullName>
    </submittedName>
</protein>
<dbReference type="Pfam" id="PF00072">
    <property type="entry name" value="Response_reg"/>
    <property type="match status" value="1"/>
</dbReference>
<evidence type="ECO:0000313" key="5">
    <source>
        <dbReference type="Proteomes" id="UP000283387"/>
    </source>
</evidence>
<dbReference type="SUPFAM" id="SSF52172">
    <property type="entry name" value="CheY-like"/>
    <property type="match status" value="1"/>
</dbReference>
<dbReference type="PANTHER" id="PTHR44591">
    <property type="entry name" value="STRESS RESPONSE REGULATOR PROTEIN 1"/>
    <property type="match status" value="1"/>
</dbReference>
<sequence length="126" mass="14412">MISTVIIDDDPVARKLMISILKQNFENIAIVGSAENITNGKEMIEKHDPDLVFLDVEMPDGTGFDLLDSLEGRRFKLAMVSSETAYSETAFSYAAQQFLPKPVRVCDVKRFVYEIILKREQRYVFE</sequence>
<evidence type="ECO:0000256" key="2">
    <source>
        <dbReference type="PROSITE-ProRule" id="PRU00169"/>
    </source>
</evidence>